<dbReference type="RefSeq" id="WP_353650081.1">
    <property type="nucleotide sequence ID" value="NZ_CP159218.1"/>
</dbReference>
<dbReference type="Pfam" id="PF19886">
    <property type="entry name" value="DUF6359"/>
    <property type="match status" value="1"/>
</dbReference>
<dbReference type="Pfam" id="PF04231">
    <property type="entry name" value="Endonuclease_1"/>
    <property type="match status" value="1"/>
</dbReference>
<name>A0AAU8DRU1_9ACTN</name>
<organism evidence="6">
    <name type="scientific">Nakamurella sp. A5-74</name>
    <dbReference type="NCBI Taxonomy" id="3158264"/>
    <lineage>
        <taxon>Bacteria</taxon>
        <taxon>Bacillati</taxon>
        <taxon>Actinomycetota</taxon>
        <taxon>Actinomycetes</taxon>
        <taxon>Nakamurellales</taxon>
        <taxon>Nakamurellaceae</taxon>
        <taxon>Nakamurella</taxon>
    </lineage>
</organism>
<feature type="chain" id="PRO_5043392221" evidence="4">
    <location>
        <begin position="31"/>
        <end position="397"/>
    </location>
</feature>
<evidence type="ECO:0000259" key="5">
    <source>
        <dbReference type="Pfam" id="PF19886"/>
    </source>
</evidence>
<accession>A0AAU8DRU1</accession>
<evidence type="ECO:0000256" key="1">
    <source>
        <dbReference type="ARBA" id="ARBA00022722"/>
    </source>
</evidence>
<evidence type="ECO:0000256" key="3">
    <source>
        <dbReference type="SAM" id="MobiDB-lite"/>
    </source>
</evidence>
<dbReference type="InterPro" id="IPR007346">
    <property type="entry name" value="Endonuclease-I"/>
</dbReference>
<gene>
    <name evidence="6" type="ORF">ABLG96_03770</name>
</gene>
<dbReference type="GO" id="GO:0004519">
    <property type="term" value="F:endonuclease activity"/>
    <property type="evidence" value="ECO:0007669"/>
    <property type="project" value="UniProtKB-KW"/>
</dbReference>
<proteinExistence type="predicted"/>
<dbReference type="EMBL" id="CP159218">
    <property type="protein sequence ID" value="XCG64468.1"/>
    <property type="molecule type" value="Genomic_DNA"/>
</dbReference>
<evidence type="ECO:0000256" key="2">
    <source>
        <dbReference type="ARBA" id="ARBA00022801"/>
    </source>
</evidence>
<keyword evidence="4" id="KW-0732">Signal</keyword>
<keyword evidence="1" id="KW-0540">Nuclease</keyword>
<dbReference type="GO" id="GO:0016787">
    <property type="term" value="F:hydrolase activity"/>
    <property type="evidence" value="ECO:0007669"/>
    <property type="project" value="UniProtKB-KW"/>
</dbReference>
<feature type="region of interest" description="Disordered" evidence="3">
    <location>
        <begin position="273"/>
        <end position="306"/>
    </location>
</feature>
<keyword evidence="2" id="KW-0378">Hydrolase</keyword>
<reference evidence="6" key="1">
    <citation type="submission" date="2024-05" db="EMBL/GenBank/DDBJ databases">
        <authorList>
            <person name="Cai S.Y."/>
            <person name="Jin L.M."/>
            <person name="Li H.R."/>
        </authorList>
    </citation>
    <scope>NUCLEOTIDE SEQUENCE</scope>
    <source>
        <strain evidence="6">A5-74</strain>
    </source>
</reference>
<dbReference type="AlphaFoldDB" id="A0AAU8DRU1"/>
<dbReference type="InterPro" id="IPR044925">
    <property type="entry name" value="His-Me_finger_sf"/>
</dbReference>
<keyword evidence="6" id="KW-0255">Endonuclease</keyword>
<feature type="signal peptide" evidence="4">
    <location>
        <begin position="1"/>
        <end position="30"/>
    </location>
</feature>
<dbReference type="SUPFAM" id="SSF54060">
    <property type="entry name" value="His-Me finger endonucleases"/>
    <property type="match status" value="1"/>
</dbReference>
<dbReference type="InterPro" id="IPR045939">
    <property type="entry name" value="YhcR_N"/>
</dbReference>
<evidence type="ECO:0000313" key="6">
    <source>
        <dbReference type="EMBL" id="XCG64468.1"/>
    </source>
</evidence>
<dbReference type="PANTHER" id="PTHR33607">
    <property type="entry name" value="ENDONUCLEASE-1"/>
    <property type="match status" value="1"/>
</dbReference>
<feature type="domain" description="Endonuclease YhcR N-terminal" evidence="5">
    <location>
        <begin position="47"/>
        <end position="149"/>
    </location>
</feature>
<protein>
    <submittedName>
        <fullName evidence="6">Endonuclease</fullName>
    </submittedName>
</protein>
<evidence type="ECO:0000256" key="4">
    <source>
        <dbReference type="SAM" id="SignalP"/>
    </source>
</evidence>
<dbReference type="PANTHER" id="PTHR33607:SF2">
    <property type="entry name" value="ENDONUCLEASE-1"/>
    <property type="match status" value="1"/>
</dbReference>
<sequence length="397" mass="41247">MPIPRKFLTSLVTALLFGAGILAPATAAHAVTAPVRPTSAVATTASISVAQAIAAQGSAGTVTGYVVGQPTGSSTVVTSGFPSDYALALADTAGETATAKILYVQIPSAFRAGYGLKTNPTSVGKKLDVAGSFASYFSHPGLVSASAFAVPAGGGTDPGDPGGGTGDPGAYYTGTSGLTGAALRSKVHTIISTGVTTLSYDEVWDGIKDVDQDPNNSGNVVELYTGRSVPKSSNGSGVENWNREHVYAKSHGDFSTANGPGTDLNHLRAADVSVNSSRGNKDFAEGGTENSEAKGNYSTTTSWEPRDADKGDVARMIFYMDIRWEGGDGKPNLGINDITGNGTAPYMGKLSALKKWNAQDPPDAFEKTRNQKVFDTWQHNRNPFIDHPEWVAAIYGS</sequence>